<feature type="binding site" evidence="5">
    <location>
        <position position="328"/>
    </location>
    <ligand>
        <name>Fe cation</name>
        <dbReference type="ChEBI" id="CHEBI:24875"/>
        <note>catalytic</note>
    </ligand>
</feature>
<keyword evidence="6" id="KW-0732">Signal</keyword>
<accession>A0A7S3VCB6</accession>
<protein>
    <submittedName>
        <fullName evidence="7">Uncharacterized protein</fullName>
    </submittedName>
</protein>
<sequence length="599" mass="67001">MFQSTNCSLLMHLASLSLTVSNGGAFIVQPRHALSTHHPLGPETRSYATVVNDAAPVPATVEASITSTSPQERAIEAKKTWSTIALHPTENRQVCIPLHGEATVVHNQRLFDEFTSVKGTYFINGLANCQIGDRLIHPFEAHGYVKSLAFDGEGQLQFTSRIVETPITKKELQKNKILNRGVMSTVADMDSIWGNFQNAISPMERDTANLTADLWPPPGTKNADNIDPLLIVCTDNGEPYALDPKTLETKGRLRDVLPKLQDAFPEGSKCLAHTRYDEARNRFVMCINTMVIPGDDMMGNSQMEFIEFDDNFDVVSTREFSTRFMVFHDWVLTQNYYVVPKNPAYLRWGNIAKFSFGQTLGTDVFAMEEETNGEFILIPRHDPSAVVREIPSDKFFNCFHFGPAFEDQTQDELVINGCIFDAYTFGGEMGFNGKSQEFDPMAWGTSGKNPAPRLDQFVIDTNTFEIKRKERVPVIPVDMPNFSGDAKYCKYSYFLGASRPEGWFPFRQLVKLDLESFESIVYDVGDGQVASEPMFIARAGAKSEDDGFVISIVHNAESKSARILIWDSLTFGDGPIAECPLGDLIPWCVHGSFYQDYNP</sequence>
<feature type="signal peptide" evidence="6">
    <location>
        <begin position="1"/>
        <end position="25"/>
    </location>
</feature>
<keyword evidence="4 5" id="KW-0408">Iron</keyword>
<dbReference type="AlphaFoldDB" id="A0A7S3VCB6"/>
<comment type="similarity">
    <text evidence="1">Belongs to the carotenoid oxygenase family.</text>
</comment>
<dbReference type="Pfam" id="PF03055">
    <property type="entry name" value="RPE65"/>
    <property type="match status" value="1"/>
</dbReference>
<feature type="binding site" evidence="5">
    <location>
        <position position="273"/>
    </location>
    <ligand>
        <name>Fe cation</name>
        <dbReference type="ChEBI" id="CHEBI:24875"/>
        <note>catalytic</note>
    </ligand>
</feature>
<name>A0A7S3VCB6_9STRA</name>
<evidence type="ECO:0000313" key="7">
    <source>
        <dbReference type="EMBL" id="CAE0471682.1"/>
    </source>
</evidence>
<feature type="binding site" evidence="5">
    <location>
        <position position="400"/>
    </location>
    <ligand>
        <name>Fe cation</name>
        <dbReference type="ChEBI" id="CHEBI:24875"/>
        <note>catalytic</note>
    </ligand>
</feature>
<reference evidence="7" key="1">
    <citation type="submission" date="2021-01" db="EMBL/GenBank/DDBJ databases">
        <authorList>
            <person name="Corre E."/>
            <person name="Pelletier E."/>
            <person name="Niang G."/>
            <person name="Scheremetjew M."/>
            <person name="Finn R."/>
            <person name="Kale V."/>
            <person name="Holt S."/>
            <person name="Cochrane G."/>
            <person name="Meng A."/>
            <person name="Brown T."/>
            <person name="Cohen L."/>
        </authorList>
    </citation>
    <scope>NUCLEOTIDE SEQUENCE</scope>
    <source>
        <strain evidence="7">MM31A-1</strain>
    </source>
</reference>
<dbReference type="GO" id="GO:0010436">
    <property type="term" value="F:carotenoid dioxygenase activity"/>
    <property type="evidence" value="ECO:0007669"/>
    <property type="project" value="TreeGrafter"/>
</dbReference>
<evidence type="ECO:0000256" key="6">
    <source>
        <dbReference type="SAM" id="SignalP"/>
    </source>
</evidence>
<dbReference type="PANTHER" id="PTHR10543:SF89">
    <property type="entry name" value="CAROTENOID 9,10(9',10')-CLEAVAGE DIOXYGENASE 1"/>
    <property type="match status" value="1"/>
</dbReference>
<comment type="cofactor">
    <cofactor evidence="5">
        <name>Fe(2+)</name>
        <dbReference type="ChEBI" id="CHEBI:29033"/>
    </cofactor>
    <text evidence="5">Binds 1 Fe(2+) ion per subunit.</text>
</comment>
<gene>
    <name evidence="7" type="ORF">CDEB00056_LOCUS16535</name>
</gene>
<evidence type="ECO:0000256" key="4">
    <source>
        <dbReference type="ARBA" id="ARBA00023004"/>
    </source>
</evidence>
<feature type="binding site" evidence="5">
    <location>
        <position position="590"/>
    </location>
    <ligand>
        <name>Fe cation</name>
        <dbReference type="ChEBI" id="CHEBI:24875"/>
        <note>catalytic</note>
    </ligand>
</feature>
<evidence type="ECO:0000256" key="2">
    <source>
        <dbReference type="ARBA" id="ARBA00022723"/>
    </source>
</evidence>
<organism evidence="7">
    <name type="scientific">Chaetoceros debilis</name>
    <dbReference type="NCBI Taxonomy" id="122233"/>
    <lineage>
        <taxon>Eukaryota</taxon>
        <taxon>Sar</taxon>
        <taxon>Stramenopiles</taxon>
        <taxon>Ochrophyta</taxon>
        <taxon>Bacillariophyta</taxon>
        <taxon>Coscinodiscophyceae</taxon>
        <taxon>Chaetocerotophycidae</taxon>
        <taxon>Chaetocerotales</taxon>
        <taxon>Chaetocerotaceae</taxon>
        <taxon>Chaetoceros</taxon>
    </lineage>
</organism>
<keyword evidence="2 5" id="KW-0479">Metal-binding</keyword>
<dbReference type="InterPro" id="IPR004294">
    <property type="entry name" value="Carotenoid_Oase"/>
</dbReference>
<dbReference type="GO" id="GO:0046872">
    <property type="term" value="F:metal ion binding"/>
    <property type="evidence" value="ECO:0007669"/>
    <property type="project" value="UniProtKB-KW"/>
</dbReference>
<evidence type="ECO:0000256" key="5">
    <source>
        <dbReference type="PIRSR" id="PIRSR604294-1"/>
    </source>
</evidence>
<dbReference type="GO" id="GO:0016121">
    <property type="term" value="P:carotene catabolic process"/>
    <property type="evidence" value="ECO:0007669"/>
    <property type="project" value="TreeGrafter"/>
</dbReference>
<dbReference type="EMBL" id="HBIO01021463">
    <property type="protein sequence ID" value="CAE0471682.1"/>
    <property type="molecule type" value="Transcribed_RNA"/>
</dbReference>
<feature type="chain" id="PRO_5031352970" evidence="6">
    <location>
        <begin position="26"/>
        <end position="599"/>
    </location>
</feature>
<dbReference type="PANTHER" id="PTHR10543">
    <property type="entry name" value="BETA-CAROTENE DIOXYGENASE"/>
    <property type="match status" value="1"/>
</dbReference>
<proteinExistence type="inferred from homology"/>
<evidence type="ECO:0000256" key="3">
    <source>
        <dbReference type="ARBA" id="ARBA00023002"/>
    </source>
</evidence>
<keyword evidence="3" id="KW-0560">Oxidoreductase</keyword>
<evidence type="ECO:0000256" key="1">
    <source>
        <dbReference type="ARBA" id="ARBA00006787"/>
    </source>
</evidence>